<dbReference type="Pfam" id="PF11951">
    <property type="entry name" value="Fungal_trans_2"/>
    <property type="match status" value="1"/>
</dbReference>
<evidence type="ECO:0000256" key="2">
    <source>
        <dbReference type="ARBA" id="ARBA00023242"/>
    </source>
</evidence>
<dbReference type="Proteomes" id="UP000652219">
    <property type="component" value="Unassembled WGS sequence"/>
</dbReference>
<gene>
    <name evidence="5" type="ORF">CSOJ01_03145</name>
</gene>
<feature type="region of interest" description="Disordered" evidence="3">
    <location>
        <begin position="69"/>
        <end position="98"/>
    </location>
</feature>
<dbReference type="InterPro" id="IPR001138">
    <property type="entry name" value="Zn2Cys6_DnaBD"/>
</dbReference>
<comment type="caution">
    <text evidence="5">The sequence shown here is derived from an EMBL/GenBank/DDBJ whole genome shotgun (WGS) entry which is preliminary data.</text>
</comment>
<dbReference type="SMART" id="SM00066">
    <property type="entry name" value="GAL4"/>
    <property type="match status" value="1"/>
</dbReference>
<sequence>MSRPLARSSGGCWTCRIRHRKCDESSPACKECADRHIQCHGYGPEPDWVKDPAKLHAELHRIKHAVKQNFRQTRKRQAAHSPRKTLNASGGSSETASLSIPAADSELREAELLMYYLDYIFPLQYAYYVDKPATGGRGWLFWLLSKRGPLRHAAFTLSALHQHSSSRNKTEEMESELIRYHTNAMQELRHVLGHCETDGFTRHPEHRVEFLTCGTFLISFEVFQGGTSKWKPHLNALLSVASQVDAENIAGLSSQSPRPEMGFQRMITAAMRFQMAQLLWFDLVSCVATGVKPKLPYQHWLKLDEPDLSSVMGCQNWAMLALGDVASLESELGETDLATLTGRTSAISSRLDEGIRYLDERQHSHQLKTPSLCQSVTRVYATTVLSQLRAFSATPETFANEVGESIAEVIRSLQNVPDWVSLRGVTWPLAVAGSLARPDQQPYFEGLLEKILDTSGTGFTNCGTVLHILRESWEHQNPKGHDINPARSAMRRLGISALLV</sequence>
<protein>
    <recommendedName>
        <fullName evidence="4">Zn(2)-C6 fungal-type domain-containing protein</fullName>
    </recommendedName>
</protein>
<organism evidence="5 6">
    <name type="scientific">Colletotrichum sojae</name>
    <dbReference type="NCBI Taxonomy" id="2175907"/>
    <lineage>
        <taxon>Eukaryota</taxon>
        <taxon>Fungi</taxon>
        <taxon>Dikarya</taxon>
        <taxon>Ascomycota</taxon>
        <taxon>Pezizomycotina</taxon>
        <taxon>Sordariomycetes</taxon>
        <taxon>Hypocreomycetidae</taxon>
        <taxon>Glomerellales</taxon>
        <taxon>Glomerellaceae</taxon>
        <taxon>Colletotrichum</taxon>
        <taxon>Colletotrichum orchidearum species complex</taxon>
    </lineage>
</organism>
<dbReference type="Pfam" id="PF00172">
    <property type="entry name" value="Zn_clus"/>
    <property type="match status" value="1"/>
</dbReference>
<evidence type="ECO:0000313" key="6">
    <source>
        <dbReference type="Proteomes" id="UP000652219"/>
    </source>
</evidence>
<dbReference type="Gene3D" id="4.10.240.10">
    <property type="entry name" value="Zn(2)-C6 fungal-type DNA-binding domain"/>
    <property type="match status" value="1"/>
</dbReference>
<reference evidence="5 6" key="1">
    <citation type="journal article" date="2020" name="Phytopathology">
        <title>Genome Sequence Resources of Colletotrichum truncatum, C. plurivorum, C. musicola, and C. sojae: Four Species Pathogenic to Soybean (Glycine max).</title>
        <authorList>
            <person name="Rogerio F."/>
            <person name="Boufleur T.R."/>
            <person name="Ciampi-Guillardi M."/>
            <person name="Sukno S.A."/>
            <person name="Thon M.R."/>
            <person name="Massola Junior N.S."/>
            <person name="Baroncelli R."/>
        </authorList>
    </citation>
    <scope>NUCLEOTIDE SEQUENCE [LARGE SCALE GENOMIC DNA]</scope>
    <source>
        <strain evidence="5 6">LFN0009</strain>
    </source>
</reference>
<dbReference type="SUPFAM" id="SSF57701">
    <property type="entry name" value="Zn2/Cys6 DNA-binding domain"/>
    <property type="match status" value="1"/>
</dbReference>
<dbReference type="InterPro" id="IPR036864">
    <property type="entry name" value="Zn2-C6_fun-type_DNA-bd_sf"/>
</dbReference>
<dbReference type="GO" id="GO:0045944">
    <property type="term" value="P:positive regulation of transcription by RNA polymerase II"/>
    <property type="evidence" value="ECO:0007669"/>
    <property type="project" value="TreeGrafter"/>
</dbReference>
<dbReference type="PANTHER" id="PTHR37534">
    <property type="entry name" value="TRANSCRIPTIONAL ACTIVATOR PROTEIN UGA3"/>
    <property type="match status" value="1"/>
</dbReference>
<feature type="compositionally biased region" description="Polar residues" evidence="3">
    <location>
        <begin position="84"/>
        <end position="98"/>
    </location>
</feature>
<evidence type="ECO:0000256" key="3">
    <source>
        <dbReference type="SAM" id="MobiDB-lite"/>
    </source>
</evidence>
<comment type="subcellular location">
    <subcellularLocation>
        <location evidence="1">Nucleus</location>
    </subcellularLocation>
</comment>
<dbReference type="CDD" id="cd00067">
    <property type="entry name" value="GAL4"/>
    <property type="match status" value="1"/>
</dbReference>
<dbReference type="PROSITE" id="PS50048">
    <property type="entry name" value="ZN2_CY6_FUNGAL_2"/>
    <property type="match status" value="1"/>
</dbReference>
<dbReference type="EMBL" id="WIGN01000030">
    <property type="protein sequence ID" value="KAF6816082.1"/>
    <property type="molecule type" value="Genomic_DNA"/>
</dbReference>
<accession>A0A8H6JNC9</accession>
<dbReference type="GO" id="GO:0000976">
    <property type="term" value="F:transcription cis-regulatory region binding"/>
    <property type="evidence" value="ECO:0007669"/>
    <property type="project" value="TreeGrafter"/>
</dbReference>
<feature type="compositionally biased region" description="Basic residues" evidence="3">
    <location>
        <begin position="69"/>
        <end position="83"/>
    </location>
</feature>
<dbReference type="PANTHER" id="PTHR37534:SF26">
    <property type="entry name" value="TRANSCRIPTION FACTOR, PUTATIVE-RELATED"/>
    <property type="match status" value="1"/>
</dbReference>
<feature type="domain" description="Zn(2)-C6 fungal-type" evidence="4">
    <location>
        <begin position="11"/>
        <end position="39"/>
    </location>
</feature>
<dbReference type="AlphaFoldDB" id="A0A8H6JNC9"/>
<name>A0A8H6JNC9_9PEZI</name>
<evidence type="ECO:0000313" key="5">
    <source>
        <dbReference type="EMBL" id="KAF6816082.1"/>
    </source>
</evidence>
<dbReference type="GO" id="GO:0000981">
    <property type="term" value="F:DNA-binding transcription factor activity, RNA polymerase II-specific"/>
    <property type="evidence" value="ECO:0007669"/>
    <property type="project" value="InterPro"/>
</dbReference>
<evidence type="ECO:0000259" key="4">
    <source>
        <dbReference type="PROSITE" id="PS50048"/>
    </source>
</evidence>
<dbReference type="GO" id="GO:0008270">
    <property type="term" value="F:zinc ion binding"/>
    <property type="evidence" value="ECO:0007669"/>
    <property type="project" value="InterPro"/>
</dbReference>
<dbReference type="GO" id="GO:0005634">
    <property type="term" value="C:nucleus"/>
    <property type="evidence" value="ECO:0007669"/>
    <property type="project" value="UniProtKB-SubCell"/>
</dbReference>
<evidence type="ECO:0000256" key="1">
    <source>
        <dbReference type="ARBA" id="ARBA00004123"/>
    </source>
</evidence>
<dbReference type="PROSITE" id="PS00463">
    <property type="entry name" value="ZN2_CY6_FUNGAL_1"/>
    <property type="match status" value="1"/>
</dbReference>
<dbReference type="InterPro" id="IPR021858">
    <property type="entry name" value="Fun_TF"/>
</dbReference>
<proteinExistence type="predicted"/>
<keyword evidence="2" id="KW-0539">Nucleus</keyword>
<keyword evidence="6" id="KW-1185">Reference proteome</keyword>